<dbReference type="EMBL" id="ABLTIR010000023">
    <property type="protein sequence ID" value="EKZ1926552.1"/>
    <property type="molecule type" value="Genomic_DNA"/>
</dbReference>
<proteinExistence type="predicted"/>
<evidence type="ECO:0000313" key="1">
    <source>
        <dbReference type="EMBL" id="EKZ1926552.1"/>
    </source>
</evidence>
<name>A0AAI9CJS3_STEMA</name>
<comment type="caution">
    <text evidence="1">The sequence shown here is derived from an EMBL/GenBank/DDBJ whole genome shotgun (WGS) entry which is preliminary data.</text>
</comment>
<reference evidence="1" key="1">
    <citation type="submission" date="2023-08" db="EMBL/GenBank/DDBJ databases">
        <authorList>
            <consortium name="Clinical and Environmental Microbiology Branch: Whole genome sequencing antimicrobial resistance pathogens in the healthcare setting"/>
        </authorList>
    </citation>
    <scope>NUCLEOTIDE SEQUENCE</scope>
    <source>
        <strain evidence="1">2023CJ-00293</strain>
    </source>
</reference>
<gene>
    <name evidence="1" type="ORF">REH87_001549</name>
</gene>
<sequence length="149" mass="15472">MHPFVYVLVLSLIVMNLAGSALSSSINKARLAQQSAVASSLAIFSAYADRFARANPNADTVISYAAASLPGWFQPHSGVVAYSYQGHAYVTYQAASAKDAYDIAAACPEGNRCLVSNSGSLYEPGSFAPTGSLPAGRGLPQTNGVVIQP</sequence>
<dbReference type="Proteomes" id="UP001225498">
    <property type="component" value="Unassembled WGS sequence"/>
</dbReference>
<evidence type="ECO:0000313" key="2">
    <source>
        <dbReference type="Proteomes" id="UP001225498"/>
    </source>
</evidence>
<organism evidence="1 2">
    <name type="scientific">Stenotrophomonas maltophilia</name>
    <name type="common">Pseudomonas maltophilia</name>
    <name type="synonym">Xanthomonas maltophilia</name>
    <dbReference type="NCBI Taxonomy" id="40324"/>
    <lineage>
        <taxon>Bacteria</taxon>
        <taxon>Pseudomonadati</taxon>
        <taxon>Pseudomonadota</taxon>
        <taxon>Gammaproteobacteria</taxon>
        <taxon>Lysobacterales</taxon>
        <taxon>Lysobacteraceae</taxon>
        <taxon>Stenotrophomonas</taxon>
        <taxon>Stenotrophomonas maltophilia group</taxon>
    </lineage>
</organism>
<dbReference type="InterPro" id="IPR041883">
    <property type="entry name" value="PilM_N-ter"/>
</dbReference>
<dbReference type="AlphaFoldDB" id="A0AAI9CJS3"/>
<dbReference type="Gene3D" id="3.30.1300.90">
    <property type="entry name" value="PilM protein, N-terminal domain"/>
    <property type="match status" value="1"/>
</dbReference>
<dbReference type="RefSeq" id="WP_088435632.1">
    <property type="nucleotide sequence ID" value="NZ_JAOCKI010000015.1"/>
</dbReference>
<protein>
    <submittedName>
        <fullName evidence="1">Type IV pilus biogenesis protein PilM</fullName>
    </submittedName>
</protein>
<accession>A0AAI9CJS3</accession>